<dbReference type="InterPro" id="IPR036770">
    <property type="entry name" value="Ankyrin_rpt-contain_sf"/>
</dbReference>
<comment type="subcellular location">
    <subcellularLocation>
        <location evidence="1">Membrane</location>
        <topology evidence="1">Multi-pass membrane protein</topology>
    </subcellularLocation>
</comment>
<protein>
    <recommendedName>
        <fullName evidence="10">PGG domain-containing protein</fullName>
    </recommendedName>
</protein>
<feature type="repeat" description="ANK" evidence="7">
    <location>
        <begin position="168"/>
        <end position="190"/>
    </location>
</feature>
<evidence type="ECO:0000256" key="2">
    <source>
        <dbReference type="ARBA" id="ARBA00022692"/>
    </source>
</evidence>
<feature type="transmembrane region" description="Helical" evidence="9">
    <location>
        <begin position="552"/>
        <end position="575"/>
    </location>
</feature>
<feature type="transmembrane region" description="Helical" evidence="9">
    <location>
        <begin position="595"/>
        <end position="620"/>
    </location>
</feature>
<organism evidence="11 12">
    <name type="scientific">Urochloa decumbens</name>
    <dbReference type="NCBI Taxonomy" id="240449"/>
    <lineage>
        <taxon>Eukaryota</taxon>
        <taxon>Viridiplantae</taxon>
        <taxon>Streptophyta</taxon>
        <taxon>Embryophyta</taxon>
        <taxon>Tracheophyta</taxon>
        <taxon>Spermatophyta</taxon>
        <taxon>Magnoliopsida</taxon>
        <taxon>Liliopsida</taxon>
        <taxon>Poales</taxon>
        <taxon>Poaceae</taxon>
        <taxon>PACMAD clade</taxon>
        <taxon>Panicoideae</taxon>
        <taxon>Panicodae</taxon>
        <taxon>Paniceae</taxon>
        <taxon>Melinidinae</taxon>
        <taxon>Urochloa</taxon>
    </lineage>
</organism>
<dbReference type="Proteomes" id="UP001497457">
    <property type="component" value="Chromosome 36b"/>
</dbReference>
<proteinExistence type="predicted"/>
<evidence type="ECO:0000256" key="1">
    <source>
        <dbReference type="ARBA" id="ARBA00004141"/>
    </source>
</evidence>
<name>A0ABC9E524_9POAL</name>
<keyword evidence="4 9" id="KW-1133">Transmembrane helix</keyword>
<keyword evidence="2 9" id="KW-0812">Transmembrane</keyword>
<dbReference type="Pfam" id="PF00023">
    <property type="entry name" value="Ank"/>
    <property type="match status" value="1"/>
</dbReference>
<feature type="compositionally biased region" description="Low complexity" evidence="8">
    <location>
        <begin position="1"/>
        <end position="10"/>
    </location>
</feature>
<dbReference type="InterPro" id="IPR026961">
    <property type="entry name" value="PGG_dom"/>
</dbReference>
<feature type="repeat" description="ANK" evidence="7">
    <location>
        <begin position="381"/>
        <end position="404"/>
    </location>
</feature>
<dbReference type="EMBL" id="OZ075146">
    <property type="protein sequence ID" value="CAL5050761.1"/>
    <property type="molecule type" value="Genomic_DNA"/>
</dbReference>
<keyword evidence="5 7" id="KW-0040">ANK repeat</keyword>
<dbReference type="PANTHER" id="PTHR24186:SF50">
    <property type="entry name" value="ANKYRIN REPEAT-CONTAINING PROTEIN ITN1-LIKE ISOFORM X1"/>
    <property type="match status" value="1"/>
</dbReference>
<evidence type="ECO:0000256" key="5">
    <source>
        <dbReference type="ARBA" id="ARBA00023043"/>
    </source>
</evidence>
<dbReference type="Pfam" id="PF13962">
    <property type="entry name" value="PGG"/>
    <property type="match status" value="1"/>
</dbReference>
<evidence type="ECO:0000259" key="10">
    <source>
        <dbReference type="Pfam" id="PF13962"/>
    </source>
</evidence>
<sequence>MAVAVGSEPVVPAPEAPPTPAAAANARPLGTLDPQLLRAARRGDTERLKELLHVHLEDEEQGTRMTLAAAQDDTTQAVPRLDGGAFAPPPSSAAATGDAAVIVEVGPPRLSVAPGGVTIEGDSLLHVLAACGDGQEFVRCAKMIVRDKECKQGGAAAKLQVLQAQNNQGDTPLHCAAGAGNAEMVSCLVDLAGEGGERAVKDLLRKQNHCGETALHKAVRAAQNNKACADKLLSRDSELARIPPGASPLYLAVWLGEMEIARHLLDKSRGNLSYSGPHGQNVLHAAVSCGKAAAALPVVLDWLKDPGTVGMEQAQTGRLLSQLTSQRDKKHGSTPLHLAASSFVLPSSMLIRKRSTWPGPLPATKLLLDANVFAIYQPDNEGMYPIHVAASAGCLDTVKTLLDRCPDCATLRDGKGRTLLHVAVEKGMLGVVHYVCSRLSSILNVQDHNGDTALHSAVHAGHYSVFNTLIWNQQVRFDLANNKGMRPIDLSWSMMPSQTFFSWDHRVKIRRSLLIVGAPYGESRGDLFGRKHVLSKKDEDKISQNLTDAAQVLAIFSVLITTATFASAFTLPGGYRSLSDGGSGVAGTPVLARSYAFDAFIVSDALAFGCSLYATFLPLYSGAPAQSLESRFIDINCAYSFMVNSGRILVTAFGLGLYVVLQPVSIMISAAIVVATVFLALRLVTESEGTLSTGAIRLIQPQSIRDKVFVWTVWTWERFWPYILIFGLPADLLLNKLSTYACRRWPHWWPHIHAC</sequence>
<dbReference type="PROSITE" id="PS50297">
    <property type="entry name" value="ANK_REP_REGION"/>
    <property type="match status" value="3"/>
</dbReference>
<feature type="domain" description="PGG" evidence="10">
    <location>
        <begin position="544"/>
        <end position="660"/>
    </location>
</feature>
<dbReference type="PROSITE" id="PS50088">
    <property type="entry name" value="ANK_REPEAT"/>
    <property type="match status" value="3"/>
</dbReference>
<dbReference type="PANTHER" id="PTHR24186">
    <property type="entry name" value="PROTEIN PHOSPHATASE 1 REGULATORY SUBUNIT"/>
    <property type="match status" value="1"/>
</dbReference>
<feature type="repeat" description="ANK" evidence="7">
    <location>
        <begin position="449"/>
        <end position="470"/>
    </location>
</feature>
<evidence type="ECO:0000256" key="9">
    <source>
        <dbReference type="SAM" id="Phobius"/>
    </source>
</evidence>
<feature type="region of interest" description="Disordered" evidence="8">
    <location>
        <begin position="1"/>
        <end position="29"/>
    </location>
</feature>
<dbReference type="InterPro" id="IPR002110">
    <property type="entry name" value="Ankyrin_rpt"/>
</dbReference>
<dbReference type="SUPFAM" id="SSF48403">
    <property type="entry name" value="Ankyrin repeat"/>
    <property type="match status" value="1"/>
</dbReference>
<feature type="compositionally biased region" description="Pro residues" evidence="8">
    <location>
        <begin position="11"/>
        <end position="20"/>
    </location>
</feature>
<feature type="transmembrane region" description="Helical" evidence="9">
    <location>
        <begin position="666"/>
        <end position="684"/>
    </location>
</feature>
<evidence type="ECO:0000256" key="6">
    <source>
        <dbReference type="ARBA" id="ARBA00023136"/>
    </source>
</evidence>
<dbReference type="SMART" id="SM00248">
    <property type="entry name" value="ANK"/>
    <property type="match status" value="7"/>
</dbReference>
<dbReference type="Pfam" id="PF12796">
    <property type="entry name" value="Ank_2"/>
    <property type="match status" value="2"/>
</dbReference>
<keyword evidence="3" id="KW-0677">Repeat</keyword>
<reference evidence="11" key="1">
    <citation type="submission" date="2024-10" db="EMBL/GenBank/DDBJ databases">
        <authorList>
            <person name="Ryan C."/>
        </authorList>
    </citation>
    <scope>NUCLEOTIDE SEQUENCE [LARGE SCALE GENOMIC DNA]</scope>
</reference>
<dbReference type="Gene3D" id="1.25.40.20">
    <property type="entry name" value="Ankyrin repeat-containing domain"/>
    <property type="match status" value="3"/>
</dbReference>
<evidence type="ECO:0000313" key="11">
    <source>
        <dbReference type="EMBL" id="CAL5050761.1"/>
    </source>
</evidence>
<dbReference type="AlphaFoldDB" id="A0ABC9E524"/>
<dbReference type="GO" id="GO:0016020">
    <property type="term" value="C:membrane"/>
    <property type="evidence" value="ECO:0007669"/>
    <property type="project" value="UniProtKB-SubCell"/>
</dbReference>
<gene>
    <name evidence="11" type="ORF">URODEC1_LOCUS91791</name>
</gene>
<evidence type="ECO:0000256" key="4">
    <source>
        <dbReference type="ARBA" id="ARBA00022989"/>
    </source>
</evidence>
<evidence type="ECO:0000256" key="7">
    <source>
        <dbReference type="PROSITE-ProRule" id="PRU00023"/>
    </source>
</evidence>
<evidence type="ECO:0000256" key="3">
    <source>
        <dbReference type="ARBA" id="ARBA00022737"/>
    </source>
</evidence>
<evidence type="ECO:0000313" key="12">
    <source>
        <dbReference type="Proteomes" id="UP001497457"/>
    </source>
</evidence>
<keyword evidence="12" id="KW-1185">Reference proteome</keyword>
<accession>A0ABC9E524</accession>
<keyword evidence="6 9" id="KW-0472">Membrane</keyword>
<evidence type="ECO:0000256" key="8">
    <source>
        <dbReference type="SAM" id="MobiDB-lite"/>
    </source>
</evidence>